<name>A0ABR7K3U5_9FIRM</name>
<evidence type="ECO:0000256" key="1">
    <source>
        <dbReference type="SAM" id="Phobius"/>
    </source>
</evidence>
<keyword evidence="1" id="KW-0812">Transmembrane</keyword>
<reference evidence="2 3" key="1">
    <citation type="submission" date="2020-08" db="EMBL/GenBank/DDBJ databases">
        <authorList>
            <person name="Liu C."/>
            <person name="Sun Q."/>
        </authorList>
    </citation>
    <scope>NUCLEOTIDE SEQUENCE [LARGE SCALE GENOMIC DNA]</scope>
    <source>
        <strain evidence="2 3">NSJ-45</strain>
    </source>
</reference>
<evidence type="ECO:0000313" key="3">
    <source>
        <dbReference type="Proteomes" id="UP000611796"/>
    </source>
</evidence>
<feature type="transmembrane region" description="Helical" evidence="1">
    <location>
        <begin position="6"/>
        <end position="28"/>
    </location>
</feature>
<dbReference type="EMBL" id="JACRWD010000002">
    <property type="protein sequence ID" value="MBC6003750.1"/>
    <property type="molecule type" value="Genomic_DNA"/>
</dbReference>
<gene>
    <name evidence="2" type="ORF">H8891_08040</name>
</gene>
<protein>
    <submittedName>
        <fullName evidence="2">Uncharacterized protein</fullName>
    </submittedName>
</protein>
<organism evidence="2 3">
    <name type="scientific">Paeniclostridium hominis</name>
    <dbReference type="NCBI Taxonomy" id="2764329"/>
    <lineage>
        <taxon>Bacteria</taxon>
        <taxon>Bacillati</taxon>
        <taxon>Bacillota</taxon>
        <taxon>Clostridia</taxon>
        <taxon>Peptostreptococcales</taxon>
        <taxon>Peptostreptococcaceae</taxon>
        <taxon>Paeniclostridium</taxon>
    </lineage>
</organism>
<sequence>MNIKRFKVTGFIILICLVILSFMSNIGFRRNLSVDLNKKIKQAFIEELRDNETYKWSRYDSEKWVNSYKILNINQLGYKTYNIDVELILKDLSGRNSTVKDNFIIDIK</sequence>
<proteinExistence type="predicted"/>
<dbReference type="RefSeq" id="WP_187006026.1">
    <property type="nucleotide sequence ID" value="NZ_JACRWD010000002.1"/>
</dbReference>
<keyword evidence="3" id="KW-1185">Reference proteome</keyword>
<keyword evidence="1" id="KW-0472">Membrane</keyword>
<comment type="caution">
    <text evidence="2">The sequence shown here is derived from an EMBL/GenBank/DDBJ whole genome shotgun (WGS) entry which is preliminary data.</text>
</comment>
<dbReference type="Proteomes" id="UP000611796">
    <property type="component" value="Unassembled WGS sequence"/>
</dbReference>
<accession>A0ABR7K3U5</accession>
<keyword evidence="1" id="KW-1133">Transmembrane helix</keyword>
<evidence type="ECO:0000313" key="2">
    <source>
        <dbReference type="EMBL" id="MBC6003750.1"/>
    </source>
</evidence>